<feature type="domain" description="Integrase catalytic" evidence="7">
    <location>
        <begin position="244"/>
        <end position="407"/>
    </location>
</feature>
<dbReference type="EMBL" id="QDGB01000186">
    <property type="protein sequence ID" value="RQX18660.1"/>
    <property type="molecule type" value="Genomic_DNA"/>
</dbReference>
<protein>
    <submittedName>
        <fullName evidence="8">IS30 family transposase</fullName>
    </submittedName>
</protein>
<evidence type="ECO:0000313" key="8">
    <source>
        <dbReference type="EMBL" id="RQX18660.1"/>
    </source>
</evidence>
<organism evidence="8 9">
    <name type="scientific">Micromonospora ureilytica</name>
    <dbReference type="NCBI Taxonomy" id="709868"/>
    <lineage>
        <taxon>Bacteria</taxon>
        <taxon>Bacillati</taxon>
        <taxon>Actinomycetota</taxon>
        <taxon>Actinomycetes</taxon>
        <taxon>Micromonosporales</taxon>
        <taxon>Micromonosporaceae</taxon>
        <taxon>Micromonospora</taxon>
    </lineage>
</organism>
<evidence type="ECO:0000256" key="1">
    <source>
        <dbReference type="ARBA" id="ARBA00002190"/>
    </source>
</evidence>
<dbReference type="GO" id="GO:0005829">
    <property type="term" value="C:cytosol"/>
    <property type="evidence" value="ECO:0007669"/>
    <property type="project" value="TreeGrafter"/>
</dbReference>
<dbReference type="PROSITE" id="PS01043">
    <property type="entry name" value="TRANSPOSASE_IS30"/>
    <property type="match status" value="1"/>
</dbReference>
<dbReference type="NCBIfam" id="NF033563">
    <property type="entry name" value="transpos_IS30"/>
    <property type="match status" value="1"/>
</dbReference>
<dbReference type="Pfam" id="PF00665">
    <property type="entry name" value="rve"/>
    <property type="match status" value="1"/>
</dbReference>
<dbReference type="InterPro" id="IPR025246">
    <property type="entry name" value="IS30-like_HTH"/>
</dbReference>
<dbReference type="GO" id="GO:0003677">
    <property type="term" value="F:DNA binding"/>
    <property type="evidence" value="ECO:0007669"/>
    <property type="project" value="UniProtKB-KW"/>
</dbReference>
<accession>A0A3N9Y0D6</accession>
<sequence>MEFEQRKDRSSGSAGVGRGLVRERAAYFQLMQEGYSSREAAKVVGVHCRTARGWRNGRAPTQRKPGSPARNAPVTRASLSSRYLSEAERIHIADRLREKASLRTIAKELGRHPATISREVRRNGHPDSGDYRPHAAQARAASRRPRPKPGKLTLHNELREFVQDCLDQKWSPEQIVRSIRRQYPDRPDMHLVHETIYLAIYMPSRGGLRREVTTSQLRTRRIRRKPRRMANRRQPRYSTPMTMISERPAEVADRTVPGHWEGDLIIGKDQGSAIGTLVERTTRYLLLVHLPIDRSAAQMRDALIATMNPLPAGLKRSLTWDQGSEMGLHHQFTKATSMPVYFCTPASPWQRGTNENTNGLLRQYFPKGTDLSGYTADDLATVAAELNARPRKALGWESPTECLSKLLASAQN</sequence>
<feature type="region of interest" description="Disordered" evidence="6">
    <location>
        <begin position="113"/>
        <end position="151"/>
    </location>
</feature>
<keyword evidence="3" id="KW-0815">Transposition</keyword>
<name>A0A3N9Y0D6_9ACTN</name>
<dbReference type="InterPro" id="IPR001598">
    <property type="entry name" value="Transposase_IS30_CS"/>
</dbReference>
<proteinExistence type="inferred from homology"/>
<dbReference type="PANTHER" id="PTHR10948:SF23">
    <property type="entry name" value="TRANSPOSASE INSI FOR INSERTION SEQUENCE ELEMENT IS30A-RELATED"/>
    <property type="match status" value="1"/>
</dbReference>
<dbReference type="PROSITE" id="PS50994">
    <property type="entry name" value="INTEGRASE"/>
    <property type="match status" value="1"/>
</dbReference>
<dbReference type="InterPro" id="IPR051917">
    <property type="entry name" value="Transposase-Integrase"/>
</dbReference>
<keyword evidence="5" id="KW-0233">DNA recombination</keyword>
<feature type="region of interest" description="Disordered" evidence="6">
    <location>
        <begin position="54"/>
        <end position="77"/>
    </location>
</feature>
<evidence type="ECO:0000256" key="6">
    <source>
        <dbReference type="SAM" id="MobiDB-lite"/>
    </source>
</evidence>
<dbReference type="AlphaFoldDB" id="A0A3N9Y0D6"/>
<dbReference type="GO" id="GO:0004803">
    <property type="term" value="F:transposase activity"/>
    <property type="evidence" value="ECO:0007669"/>
    <property type="project" value="InterPro"/>
</dbReference>
<dbReference type="Gene3D" id="3.30.420.10">
    <property type="entry name" value="Ribonuclease H-like superfamily/Ribonuclease H"/>
    <property type="match status" value="1"/>
</dbReference>
<evidence type="ECO:0000313" key="9">
    <source>
        <dbReference type="Proteomes" id="UP000278981"/>
    </source>
</evidence>
<reference evidence="8 9" key="1">
    <citation type="submission" date="2018-04" db="EMBL/GenBank/DDBJ databases">
        <title>Micromonosporas from Atacama Desert.</title>
        <authorList>
            <person name="Carro L."/>
            <person name="Klenk H.-P."/>
            <person name="Goodfellow M."/>
        </authorList>
    </citation>
    <scope>NUCLEOTIDE SEQUENCE [LARGE SCALE GENOMIC DNA]</scope>
    <source>
        <strain evidence="8 9">LB19</strain>
    </source>
</reference>
<evidence type="ECO:0000256" key="3">
    <source>
        <dbReference type="ARBA" id="ARBA00022578"/>
    </source>
</evidence>
<dbReference type="SUPFAM" id="SSF53098">
    <property type="entry name" value="Ribonuclease H-like"/>
    <property type="match status" value="1"/>
</dbReference>
<keyword evidence="4" id="KW-0238">DNA-binding</keyword>
<dbReference type="GO" id="GO:0006313">
    <property type="term" value="P:DNA transposition"/>
    <property type="evidence" value="ECO:0007669"/>
    <property type="project" value="InterPro"/>
</dbReference>
<dbReference type="GO" id="GO:0015074">
    <property type="term" value="P:DNA integration"/>
    <property type="evidence" value="ECO:0007669"/>
    <property type="project" value="InterPro"/>
</dbReference>
<dbReference type="InterPro" id="IPR036397">
    <property type="entry name" value="RNaseH_sf"/>
</dbReference>
<evidence type="ECO:0000259" key="7">
    <source>
        <dbReference type="PROSITE" id="PS50994"/>
    </source>
</evidence>
<dbReference type="PANTHER" id="PTHR10948">
    <property type="entry name" value="TRANSPOSASE"/>
    <property type="match status" value="1"/>
</dbReference>
<evidence type="ECO:0000256" key="2">
    <source>
        <dbReference type="ARBA" id="ARBA00006363"/>
    </source>
</evidence>
<dbReference type="Proteomes" id="UP000278981">
    <property type="component" value="Unassembled WGS sequence"/>
</dbReference>
<evidence type="ECO:0000256" key="5">
    <source>
        <dbReference type="ARBA" id="ARBA00023172"/>
    </source>
</evidence>
<evidence type="ECO:0000256" key="4">
    <source>
        <dbReference type="ARBA" id="ARBA00023125"/>
    </source>
</evidence>
<dbReference type="InterPro" id="IPR053392">
    <property type="entry name" value="Transposase_IS30-like"/>
</dbReference>
<gene>
    <name evidence="8" type="ORF">DDE19_07100</name>
</gene>
<comment type="similarity">
    <text evidence="2">Belongs to the transposase IS30 family.</text>
</comment>
<comment type="caution">
    <text evidence="8">The sequence shown here is derived from an EMBL/GenBank/DDBJ whole genome shotgun (WGS) entry which is preliminary data.</text>
</comment>
<dbReference type="Pfam" id="PF13936">
    <property type="entry name" value="HTH_38"/>
    <property type="match status" value="1"/>
</dbReference>
<dbReference type="InterPro" id="IPR001584">
    <property type="entry name" value="Integrase_cat-core"/>
</dbReference>
<feature type="compositionally biased region" description="Basic and acidic residues" evidence="6">
    <location>
        <begin position="118"/>
        <end position="133"/>
    </location>
</feature>
<dbReference type="OrthoDB" id="9803231at2"/>
<comment type="function">
    <text evidence="1">Required for the transposition of the insertion element.</text>
</comment>
<dbReference type="InterPro" id="IPR012337">
    <property type="entry name" value="RNaseH-like_sf"/>
</dbReference>